<dbReference type="PANTHER" id="PTHR43877:SF5">
    <property type="entry name" value="BLL8307 PROTEIN"/>
    <property type="match status" value="1"/>
</dbReference>
<dbReference type="InterPro" id="IPR050832">
    <property type="entry name" value="Bact_Acetyltransf"/>
</dbReference>
<comment type="caution">
    <text evidence="4">The sequence shown here is derived from an EMBL/GenBank/DDBJ whole genome shotgun (WGS) entry which is preliminary data.</text>
</comment>
<sequence length="167" mass="18043">MWDARGVSETTTRADVRVAVEDPTADDVLALLQEHLDDMHATSPPESVHALDVERLRAPDITFVTARSADGGLLGCGALKQHDATLGELKSMRTTAAARGRGVAATVLAHLLDVARDRGLDRVSLETGTEDYFAPARRLYARHGFVPCAPFADYTDDPNSAYLSRVL</sequence>
<proteinExistence type="predicted"/>
<evidence type="ECO:0000259" key="3">
    <source>
        <dbReference type="PROSITE" id="PS51186"/>
    </source>
</evidence>
<protein>
    <recommendedName>
        <fullName evidence="3">N-acetyltransferase domain-containing protein</fullName>
    </recommendedName>
</protein>
<feature type="domain" description="N-acetyltransferase" evidence="3">
    <location>
        <begin position="18"/>
        <end position="167"/>
    </location>
</feature>
<dbReference type="GO" id="GO:0016747">
    <property type="term" value="F:acyltransferase activity, transferring groups other than amino-acyl groups"/>
    <property type="evidence" value="ECO:0007669"/>
    <property type="project" value="InterPro"/>
</dbReference>
<evidence type="ECO:0000313" key="4">
    <source>
        <dbReference type="EMBL" id="KON73648.1"/>
    </source>
</evidence>
<dbReference type="EMBL" id="ATNL01000008">
    <property type="protein sequence ID" value="KON73648.1"/>
    <property type="molecule type" value="Genomic_DNA"/>
</dbReference>
<accession>A0A0M0F854</accession>
<dbReference type="SUPFAM" id="SSF55729">
    <property type="entry name" value="Acyl-CoA N-acyltransferases (Nat)"/>
    <property type="match status" value="1"/>
</dbReference>
<dbReference type="Proteomes" id="UP000037387">
    <property type="component" value="Unassembled WGS sequence"/>
</dbReference>
<dbReference type="InterPro" id="IPR016181">
    <property type="entry name" value="Acyl_CoA_acyltransferase"/>
</dbReference>
<keyword evidence="1" id="KW-0808">Transferase</keyword>
<dbReference type="Gene3D" id="3.40.630.30">
    <property type="match status" value="1"/>
</dbReference>
<dbReference type="PANTHER" id="PTHR43877">
    <property type="entry name" value="AMINOALKYLPHOSPHONATE N-ACETYLTRANSFERASE-RELATED-RELATED"/>
    <property type="match status" value="1"/>
</dbReference>
<dbReference type="InterPro" id="IPR000182">
    <property type="entry name" value="GNAT_dom"/>
</dbReference>
<reference evidence="4 5" key="1">
    <citation type="journal article" date="2015" name="Sci. Rep.">
        <title>Functional and structural properties of a novel cellulosome-like multienzyme complex: efficient glycoside hydrolysis of water-insoluble 7-xylosyl-10-deacetylpaclitaxel.</title>
        <authorList>
            <person name="Dou T.Y."/>
            <person name="Luan H.W."/>
            <person name="Ge G.B."/>
            <person name="Dong M.M."/>
            <person name="Zou H.F."/>
            <person name="He Y.Q."/>
            <person name="Cui P."/>
            <person name="Wang J.Y."/>
            <person name="Hao D.C."/>
            <person name="Yang S.L."/>
            <person name="Yang L."/>
        </authorList>
    </citation>
    <scope>NUCLEOTIDE SEQUENCE [LARGE SCALE GENOMIC DNA]</scope>
    <source>
        <strain evidence="4 5">F16</strain>
    </source>
</reference>
<evidence type="ECO:0000313" key="5">
    <source>
        <dbReference type="Proteomes" id="UP000037387"/>
    </source>
</evidence>
<evidence type="ECO:0000256" key="1">
    <source>
        <dbReference type="ARBA" id="ARBA00022679"/>
    </source>
</evidence>
<dbReference type="PROSITE" id="PS51186">
    <property type="entry name" value="GNAT"/>
    <property type="match status" value="1"/>
</dbReference>
<keyword evidence="5" id="KW-1185">Reference proteome</keyword>
<dbReference type="AlphaFoldDB" id="A0A0M0F854"/>
<organism evidence="4 5">
    <name type="scientific">Cellulosimicrobium cellulans F16</name>
    <dbReference type="NCBI Taxonomy" id="1350482"/>
    <lineage>
        <taxon>Bacteria</taxon>
        <taxon>Bacillati</taxon>
        <taxon>Actinomycetota</taxon>
        <taxon>Actinomycetes</taxon>
        <taxon>Micrococcales</taxon>
        <taxon>Promicromonosporaceae</taxon>
        <taxon>Cellulosimicrobium</taxon>
    </lineage>
</organism>
<gene>
    <name evidence="4" type="ORF">M768_11945</name>
</gene>
<name>A0A0M0F854_CELCE</name>
<keyword evidence="2" id="KW-0012">Acyltransferase</keyword>
<evidence type="ECO:0000256" key="2">
    <source>
        <dbReference type="ARBA" id="ARBA00023315"/>
    </source>
</evidence>
<dbReference type="Pfam" id="PF00583">
    <property type="entry name" value="Acetyltransf_1"/>
    <property type="match status" value="1"/>
</dbReference>
<dbReference type="PATRIC" id="fig|1350482.3.peg.2406"/>